<dbReference type="HAMAP" id="MF_01663">
    <property type="entry name" value="L_rham_rotase"/>
    <property type="match status" value="1"/>
</dbReference>
<dbReference type="SUPFAM" id="SSF54909">
    <property type="entry name" value="Dimeric alpha+beta barrel"/>
    <property type="match status" value="1"/>
</dbReference>
<accession>A0A2S1YQM4</accession>
<evidence type="ECO:0000256" key="5">
    <source>
        <dbReference type="NCBIfam" id="TIGR02625"/>
    </source>
</evidence>
<gene>
    <name evidence="6" type="primary">rhaM</name>
    <name evidence="6" type="ORF">HYN56_19665</name>
</gene>
<sequence>MENKSTIRNAFKMKLKPGFEAEYKKRHDEIWPELQALLSETGIQDYSIFLDEETLILFAVQKISPNFDEKHLPNHPLVKKWWAFMADIMDTNPDNSPIAISLKEVFHLD</sequence>
<keyword evidence="4" id="KW-0684">Rhamnose metabolism</keyword>
<keyword evidence="1" id="KW-0963">Cytoplasm</keyword>
<dbReference type="EC" id="5.1.3.32" evidence="5"/>
<dbReference type="InterPro" id="IPR011008">
    <property type="entry name" value="Dimeric_a/b-barrel"/>
</dbReference>
<dbReference type="GO" id="GO:0005737">
    <property type="term" value="C:cytoplasm"/>
    <property type="evidence" value="ECO:0007669"/>
    <property type="project" value="InterPro"/>
</dbReference>
<evidence type="ECO:0000256" key="4">
    <source>
        <dbReference type="ARBA" id="ARBA00023308"/>
    </source>
</evidence>
<proteinExistence type="inferred from homology"/>
<protein>
    <recommendedName>
        <fullName evidence="5">L-rhamnose mutarotase</fullName>
        <ecNumber evidence="5">5.1.3.32</ecNumber>
    </recommendedName>
</protein>
<dbReference type="Pfam" id="PF05336">
    <property type="entry name" value="rhaM"/>
    <property type="match status" value="1"/>
</dbReference>
<dbReference type="EMBL" id="CP029255">
    <property type="protein sequence ID" value="AWK06323.1"/>
    <property type="molecule type" value="Genomic_DNA"/>
</dbReference>
<dbReference type="Gene3D" id="3.30.70.100">
    <property type="match status" value="1"/>
</dbReference>
<evidence type="ECO:0000313" key="7">
    <source>
        <dbReference type="Proteomes" id="UP000245250"/>
    </source>
</evidence>
<dbReference type="GO" id="GO:0019301">
    <property type="term" value="P:rhamnose catabolic process"/>
    <property type="evidence" value="ECO:0007669"/>
    <property type="project" value="UniProtKB-UniRule"/>
</dbReference>
<evidence type="ECO:0000256" key="3">
    <source>
        <dbReference type="ARBA" id="ARBA00023277"/>
    </source>
</evidence>
<dbReference type="KEGG" id="fcr:HYN56_19665"/>
<reference evidence="6 7" key="1">
    <citation type="submission" date="2018-05" db="EMBL/GenBank/DDBJ databases">
        <title>Genome sequencing of Flavobacterium sp. HYN0056.</title>
        <authorList>
            <person name="Yi H."/>
            <person name="Baek C."/>
        </authorList>
    </citation>
    <scope>NUCLEOTIDE SEQUENCE [LARGE SCALE GENOMIC DNA]</scope>
    <source>
        <strain evidence="6 7">HYN0056</strain>
    </source>
</reference>
<keyword evidence="2" id="KW-0413">Isomerase</keyword>
<dbReference type="PANTHER" id="PTHR34389">
    <property type="entry name" value="L-RHAMNOSE MUTAROTASE"/>
    <property type="match status" value="1"/>
</dbReference>
<dbReference type="NCBIfam" id="TIGR02625">
    <property type="entry name" value="YiiL_rotase"/>
    <property type="match status" value="1"/>
</dbReference>
<evidence type="ECO:0000256" key="2">
    <source>
        <dbReference type="ARBA" id="ARBA00023235"/>
    </source>
</evidence>
<organism evidence="6 7">
    <name type="scientific">Flavobacterium crocinum</name>
    <dbReference type="NCBI Taxonomy" id="2183896"/>
    <lineage>
        <taxon>Bacteria</taxon>
        <taxon>Pseudomonadati</taxon>
        <taxon>Bacteroidota</taxon>
        <taxon>Flavobacteriia</taxon>
        <taxon>Flavobacteriales</taxon>
        <taxon>Flavobacteriaceae</taxon>
        <taxon>Flavobacterium</taxon>
    </lineage>
</organism>
<keyword evidence="3" id="KW-0119">Carbohydrate metabolism</keyword>
<dbReference type="AlphaFoldDB" id="A0A2S1YQM4"/>
<dbReference type="PANTHER" id="PTHR34389:SF2">
    <property type="entry name" value="L-RHAMNOSE MUTAROTASE"/>
    <property type="match status" value="1"/>
</dbReference>
<keyword evidence="7" id="KW-1185">Reference proteome</keyword>
<dbReference type="Proteomes" id="UP000245250">
    <property type="component" value="Chromosome"/>
</dbReference>
<name>A0A2S1YQM4_9FLAO</name>
<dbReference type="InterPro" id="IPR008000">
    <property type="entry name" value="Rham/fucose_mutarotase"/>
</dbReference>
<dbReference type="RefSeq" id="WP_109193740.1">
    <property type="nucleotide sequence ID" value="NZ_CP029255.1"/>
</dbReference>
<dbReference type="InterPro" id="IPR013448">
    <property type="entry name" value="L-rhamnose_mutarotase"/>
</dbReference>
<dbReference type="GO" id="GO:0062192">
    <property type="term" value="F:L-rhamnose mutarotase activity"/>
    <property type="evidence" value="ECO:0007669"/>
    <property type="project" value="UniProtKB-UniRule"/>
</dbReference>
<evidence type="ECO:0000256" key="1">
    <source>
        <dbReference type="ARBA" id="ARBA00022490"/>
    </source>
</evidence>
<dbReference type="OrthoDB" id="9799608at2"/>
<evidence type="ECO:0000313" key="6">
    <source>
        <dbReference type="EMBL" id="AWK06323.1"/>
    </source>
</evidence>